<comment type="similarity">
    <text evidence="8">Belongs to the MGMT family.</text>
</comment>
<evidence type="ECO:0000313" key="12">
    <source>
        <dbReference type="Proteomes" id="UP000255326"/>
    </source>
</evidence>
<dbReference type="GO" id="GO:0032259">
    <property type="term" value="P:methylation"/>
    <property type="evidence" value="ECO:0007669"/>
    <property type="project" value="UniProtKB-KW"/>
</dbReference>
<dbReference type="CDD" id="cd06445">
    <property type="entry name" value="ATase"/>
    <property type="match status" value="1"/>
</dbReference>
<evidence type="ECO:0000256" key="2">
    <source>
        <dbReference type="ARBA" id="ARBA00022490"/>
    </source>
</evidence>
<feature type="domain" description="Methylguanine DNA methyltransferase ribonuclease-like" evidence="10">
    <location>
        <begin position="8"/>
        <end position="69"/>
    </location>
</feature>
<dbReference type="SUPFAM" id="SSF46767">
    <property type="entry name" value="Methylated DNA-protein cysteine methyltransferase, C-terminal domain"/>
    <property type="match status" value="1"/>
</dbReference>
<feature type="domain" description="Methylated-DNA-[protein]-cysteine S-methyltransferase DNA binding" evidence="9">
    <location>
        <begin position="76"/>
        <end position="155"/>
    </location>
</feature>
<comment type="caution">
    <text evidence="11">The sequence shown here is derived from an EMBL/GenBank/DDBJ whole genome shotgun (WGS) entry which is preliminary data.</text>
</comment>
<dbReference type="PROSITE" id="PS00374">
    <property type="entry name" value="MGMT"/>
    <property type="match status" value="1"/>
</dbReference>
<keyword evidence="12" id="KW-1185">Reference proteome</keyword>
<dbReference type="SUPFAM" id="SSF53155">
    <property type="entry name" value="Methylated DNA-protein cysteine methyltransferase domain"/>
    <property type="match status" value="1"/>
</dbReference>
<comment type="catalytic activity">
    <reaction evidence="1 8">
        <text>a 4-O-methyl-thymidine in DNA + L-cysteinyl-[protein] = a thymidine in DNA + S-methyl-L-cysteinyl-[protein]</text>
        <dbReference type="Rhea" id="RHEA:53428"/>
        <dbReference type="Rhea" id="RHEA-COMP:10131"/>
        <dbReference type="Rhea" id="RHEA-COMP:10132"/>
        <dbReference type="Rhea" id="RHEA-COMP:13555"/>
        <dbReference type="Rhea" id="RHEA-COMP:13556"/>
        <dbReference type="ChEBI" id="CHEBI:29950"/>
        <dbReference type="ChEBI" id="CHEBI:82612"/>
        <dbReference type="ChEBI" id="CHEBI:137386"/>
        <dbReference type="ChEBI" id="CHEBI:137387"/>
        <dbReference type="EC" id="2.1.1.63"/>
    </reaction>
</comment>
<evidence type="ECO:0000256" key="7">
    <source>
        <dbReference type="ARBA" id="ARBA00049348"/>
    </source>
</evidence>
<dbReference type="InterPro" id="IPR001497">
    <property type="entry name" value="MethylDNA_cys_MeTrfase_AS"/>
</dbReference>
<accession>A0A370GT22</accession>
<dbReference type="EMBL" id="QQAY01000002">
    <property type="protein sequence ID" value="RDI45674.1"/>
    <property type="molecule type" value="Genomic_DNA"/>
</dbReference>
<dbReference type="GO" id="GO:0006307">
    <property type="term" value="P:DNA alkylation repair"/>
    <property type="evidence" value="ECO:0007669"/>
    <property type="project" value="UniProtKB-UniRule"/>
</dbReference>
<dbReference type="GO" id="GO:0003908">
    <property type="term" value="F:methylated-DNA-[protein]-cysteine S-methyltransferase activity"/>
    <property type="evidence" value="ECO:0007669"/>
    <property type="project" value="UniProtKB-UniRule"/>
</dbReference>
<comment type="miscellaneous">
    <text evidence="8">This enzyme catalyzes only one turnover and therefore is not strictly catalytic. According to one definition, an enzyme is a biocatalyst that acts repeatedly and over many reaction cycles.</text>
</comment>
<dbReference type="Proteomes" id="UP000255326">
    <property type="component" value="Unassembled WGS sequence"/>
</dbReference>
<dbReference type="GO" id="GO:0005737">
    <property type="term" value="C:cytoplasm"/>
    <property type="evidence" value="ECO:0007669"/>
    <property type="project" value="UniProtKB-SubCell"/>
</dbReference>
<keyword evidence="6 8" id="KW-0234">DNA repair</keyword>
<evidence type="ECO:0000256" key="1">
    <source>
        <dbReference type="ARBA" id="ARBA00001286"/>
    </source>
</evidence>
<dbReference type="FunFam" id="1.10.10.10:FF:000337">
    <property type="entry name" value="Methylated-DNA--protein-cysteine methyltransferase"/>
    <property type="match status" value="1"/>
</dbReference>
<proteinExistence type="inferred from homology"/>
<dbReference type="InterPro" id="IPR036217">
    <property type="entry name" value="MethylDNA_cys_MeTrfase_DNAb"/>
</dbReference>
<evidence type="ECO:0000256" key="4">
    <source>
        <dbReference type="ARBA" id="ARBA00022679"/>
    </source>
</evidence>
<keyword evidence="4 8" id="KW-0808">Transferase</keyword>
<dbReference type="Gene3D" id="1.10.10.10">
    <property type="entry name" value="Winged helix-like DNA-binding domain superfamily/Winged helix DNA-binding domain"/>
    <property type="match status" value="1"/>
</dbReference>
<evidence type="ECO:0000259" key="10">
    <source>
        <dbReference type="Pfam" id="PF02870"/>
    </source>
</evidence>
<evidence type="ECO:0000313" key="11">
    <source>
        <dbReference type="EMBL" id="RDI45674.1"/>
    </source>
</evidence>
<sequence>MNEIFTVYYDSPIGMLSINGREDAVLSILFDEEQEQAVPPDENTPYPVRECYLQLDEYFKGNLKDFNFPYRMEGTPFQKSVWKGLTIIPYGQTWSYKDLAVHVGNEKAVRAVGTTNSKNQLSIVVPCHRVIGSNGKLTGYAGGVWRKEWLLNHEKKNFTSTKEGINLSLMNN</sequence>
<comment type="subcellular location">
    <subcellularLocation>
        <location evidence="8">Cytoplasm</location>
    </subcellularLocation>
</comment>
<dbReference type="PANTHER" id="PTHR10815">
    <property type="entry name" value="METHYLATED-DNA--PROTEIN-CYSTEINE METHYLTRANSFERASE"/>
    <property type="match status" value="1"/>
</dbReference>
<dbReference type="InterPro" id="IPR036388">
    <property type="entry name" value="WH-like_DNA-bd_sf"/>
</dbReference>
<name>A0A370GT22_9BACI</name>
<dbReference type="PANTHER" id="PTHR10815:SF13">
    <property type="entry name" value="METHYLATED-DNA--PROTEIN-CYSTEINE METHYLTRANSFERASE"/>
    <property type="match status" value="1"/>
</dbReference>
<dbReference type="InterPro" id="IPR036631">
    <property type="entry name" value="MGMT_N_sf"/>
</dbReference>
<organism evidence="11 12">
    <name type="scientific">Falsibacillus pallidus</name>
    <dbReference type="NCBI Taxonomy" id="493781"/>
    <lineage>
        <taxon>Bacteria</taxon>
        <taxon>Bacillati</taxon>
        <taxon>Bacillota</taxon>
        <taxon>Bacilli</taxon>
        <taxon>Bacillales</taxon>
        <taxon>Bacillaceae</taxon>
        <taxon>Falsibacillus</taxon>
    </lineage>
</organism>
<dbReference type="InterPro" id="IPR014048">
    <property type="entry name" value="MethylDNA_cys_MeTrfase_DNA-bd"/>
</dbReference>
<dbReference type="NCBIfam" id="TIGR00589">
    <property type="entry name" value="ogt"/>
    <property type="match status" value="1"/>
</dbReference>
<dbReference type="Pfam" id="PF01035">
    <property type="entry name" value="DNA_binding_1"/>
    <property type="match status" value="1"/>
</dbReference>
<gene>
    <name evidence="11" type="ORF">DFR59_102306</name>
</gene>
<dbReference type="Pfam" id="PF02870">
    <property type="entry name" value="Methyltransf_1N"/>
    <property type="match status" value="1"/>
</dbReference>
<dbReference type="Gene3D" id="3.30.160.70">
    <property type="entry name" value="Methylated DNA-protein cysteine methyltransferase domain"/>
    <property type="match status" value="1"/>
</dbReference>
<evidence type="ECO:0000256" key="5">
    <source>
        <dbReference type="ARBA" id="ARBA00022763"/>
    </source>
</evidence>
<evidence type="ECO:0000256" key="6">
    <source>
        <dbReference type="ARBA" id="ARBA00023204"/>
    </source>
</evidence>
<dbReference type="EC" id="2.1.1.63" evidence="8"/>
<reference evidence="11 12" key="1">
    <citation type="submission" date="2018-07" db="EMBL/GenBank/DDBJ databases">
        <title>Genomic Encyclopedia of Type Strains, Phase IV (KMG-IV): sequencing the most valuable type-strain genomes for metagenomic binning, comparative biology and taxonomic classification.</title>
        <authorList>
            <person name="Goeker M."/>
        </authorList>
    </citation>
    <scope>NUCLEOTIDE SEQUENCE [LARGE SCALE GENOMIC DNA]</scope>
    <source>
        <strain evidence="11 12">DSM 25281</strain>
    </source>
</reference>
<evidence type="ECO:0000259" key="9">
    <source>
        <dbReference type="Pfam" id="PF01035"/>
    </source>
</evidence>
<keyword evidence="3 8" id="KW-0489">Methyltransferase</keyword>
<keyword evidence="2 8" id="KW-0963">Cytoplasm</keyword>
<dbReference type="HAMAP" id="MF_00772">
    <property type="entry name" value="OGT"/>
    <property type="match status" value="1"/>
</dbReference>
<evidence type="ECO:0000256" key="3">
    <source>
        <dbReference type="ARBA" id="ARBA00022603"/>
    </source>
</evidence>
<keyword evidence="5 8" id="KW-0227">DNA damage</keyword>
<comment type="function">
    <text evidence="8">Involved in the cellular defense against the biological effects of O6-methylguanine (O6-MeG) and O4-methylthymine (O4-MeT) in DNA. Repairs the methylated nucleobase in DNA by stoichiometrically transferring the methyl group to a cysteine residue in the enzyme. This is a suicide reaction: the enzyme is irreversibly inactivated.</text>
</comment>
<dbReference type="RefSeq" id="WP_211318521.1">
    <property type="nucleotide sequence ID" value="NZ_QQAY01000002.1"/>
</dbReference>
<feature type="active site" description="Nucleophile; methyl group acceptor" evidence="8">
    <location>
        <position position="127"/>
    </location>
</feature>
<evidence type="ECO:0000256" key="8">
    <source>
        <dbReference type="HAMAP-Rule" id="MF_00772"/>
    </source>
</evidence>
<comment type="catalytic activity">
    <reaction evidence="7 8">
        <text>a 6-O-methyl-2'-deoxyguanosine in DNA + L-cysteinyl-[protein] = S-methyl-L-cysteinyl-[protein] + a 2'-deoxyguanosine in DNA</text>
        <dbReference type="Rhea" id="RHEA:24000"/>
        <dbReference type="Rhea" id="RHEA-COMP:10131"/>
        <dbReference type="Rhea" id="RHEA-COMP:10132"/>
        <dbReference type="Rhea" id="RHEA-COMP:11367"/>
        <dbReference type="Rhea" id="RHEA-COMP:11368"/>
        <dbReference type="ChEBI" id="CHEBI:29950"/>
        <dbReference type="ChEBI" id="CHEBI:82612"/>
        <dbReference type="ChEBI" id="CHEBI:85445"/>
        <dbReference type="ChEBI" id="CHEBI:85448"/>
        <dbReference type="EC" id="2.1.1.63"/>
    </reaction>
</comment>
<dbReference type="AlphaFoldDB" id="A0A370GT22"/>
<protein>
    <recommendedName>
        <fullName evidence="8">Methylated-DNA--protein-cysteine methyltransferase</fullName>
        <ecNumber evidence="8">2.1.1.63</ecNumber>
    </recommendedName>
    <alternativeName>
        <fullName evidence="8">6-O-methylguanine-DNA methyltransferase</fullName>
        <shortName evidence="8">MGMT</shortName>
    </alternativeName>
    <alternativeName>
        <fullName evidence="8">O-6-methylguanine-DNA-alkyltransferase</fullName>
    </alternativeName>
</protein>
<dbReference type="InterPro" id="IPR008332">
    <property type="entry name" value="MethylG_MeTrfase_N"/>
</dbReference>
<dbReference type="InterPro" id="IPR023546">
    <property type="entry name" value="MGMT"/>
</dbReference>